<evidence type="ECO:0000256" key="3">
    <source>
        <dbReference type="SAM" id="SignalP"/>
    </source>
</evidence>
<dbReference type="AlphaFoldDB" id="A0AAN7VKP7"/>
<evidence type="ECO:0000259" key="4">
    <source>
        <dbReference type="PROSITE" id="PS50240"/>
    </source>
</evidence>
<feature type="domain" description="Peptidase S1" evidence="4">
    <location>
        <begin position="54"/>
        <end position="287"/>
    </location>
</feature>
<comment type="similarity">
    <text evidence="2">Belongs to the peptidase S1 family. CLIP subfamily.</text>
</comment>
<gene>
    <name evidence="5" type="ORF">RI129_001411</name>
</gene>
<keyword evidence="6" id="KW-1185">Reference proteome</keyword>
<dbReference type="EMBL" id="JAVRBK010000001">
    <property type="protein sequence ID" value="KAK5650382.1"/>
    <property type="molecule type" value="Genomic_DNA"/>
</dbReference>
<dbReference type="SUPFAM" id="SSF50494">
    <property type="entry name" value="Trypsin-like serine proteases"/>
    <property type="match status" value="1"/>
</dbReference>
<dbReference type="PRINTS" id="PR00722">
    <property type="entry name" value="CHYMOTRYPSIN"/>
</dbReference>
<sequence>MLQTPHLVKILAIIVYYVVNSMEYDVSSRGGFLDFLLFGPCKCKCGLPNRQGRPSAGEYLNNYEFPWLALIQMAGGVTASGTLINNKYIITTASLLKGMTPFDIKVTLGQIDRCIPDISSLNVSVESIYRHKEFNPGTGMHDIALLKLSSPVSFEKRISPICLSTPQSSYVGQVATFVGWPLPIDERTQTRCRPRKLGLPVLDHQNCQKSALDSELITGDKRCAGVIGTTSVICKSDEGSPVMYRSYAGVYELIGIVSEQNECSDKSGTALYTTINEHLSWITENTKDACYCLKTNY</sequence>
<keyword evidence="3" id="KW-0732">Signal</keyword>
<reference evidence="5 6" key="1">
    <citation type="journal article" date="2024" name="Insects">
        <title>An Improved Chromosome-Level Genome Assembly of the Firefly Pyrocoelia pectoralis.</title>
        <authorList>
            <person name="Fu X."/>
            <person name="Meyer-Rochow V.B."/>
            <person name="Ballantyne L."/>
            <person name="Zhu X."/>
        </authorList>
    </citation>
    <scope>NUCLEOTIDE SEQUENCE [LARGE SCALE GENOMIC DNA]</scope>
    <source>
        <strain evidence="5">XCY_ONT2</strain>
    </source>
</reference>
<protein>
    <recommendedName>
        <fullName evidence="4">Peptidase S1 domain-containing protein</fullName>
    </recommendedName>
</protein>
<dbReference type="CDD" id="cd00190">
    <property type="entry name" value="Tryp_SPc"/>
    <property type="match status" value="1"/>
</dbReference>
<evidence type="ECO:0000256" key="2">
    <source>
        <dbReference type="ARBA" id="ARBA00024195"/>
    </source>
</evidence>
<dbReference type="GO" id="GO:0006508">
    <property type="term" value="P:proteolysis"/>
    <property type="evidence" value="ECO:0007669"/>
    <property type="project" value="InterPro"/>
</dbReference>
<keyword evidence="1" id="KW-1015">Disulfide bond</keyword>
<accession>A0AAN7VKP7</accession>
<dbReference type="InterPro" id="IPR043504">
    <property type="entry name" value="Peptidase_S1_PA_chymotrypsin"/>
</dbReference>
<dbReference type="Gene3D" id="2.40.10.10">
    <property type="entry name" value="Trypsin-like serine proteases"/>
    <property type="match status" value="1"/>
</dbReference>
<dbReference type="PANTHER" id="PTHR24256">
    <property type="entry name" value="TRYPTASE-RELATED"/>
    <property type="match status" value="1"/>
</dbReference>
<dbReference type="InterPro" id="IPR009003">
    <property type="entry name" value="Peptidase_S1_PA"/>
</dbReference>
<dbReference type="Proteomes" id="UP001329430">
    <property type="component" value="Chromosome 1"/>
</dbReference>
<evidence type="ECO:0000313" key="6">
    <source>
        <dbReference type="Proteomes" id="UP001329430"/>
    </source>
</evidence>
<feature type="signal peptide" evidence="3">
    <location>
        <begin position="1"/>
        <end position="21"/>
    </location>
</feature>
<evidence type="ECO:0000256" key="1">
    <source>
        <dbReference type="ARBA" id="ARBA00023157"/>
    </source>
</evidence>
<dbReference type="SMART" id="SM00020">
    <property type="entry name" value="Tryp_SPc"/>
    <property type="match status" value="1"/>
</dbReference>
<dbReference type="InterPro" id="IPR001254">
    <property type="entry name" value="Trypsin_dom"/>
</dbReference>
<dbReference type="FunFam" id="2.40.10.10:FF:000068">
    <property type="entry name" value="transmembrane protease serine 2"/>
    <property type="match status" value="1"/>
</dbReference>
<dbReference type="PROSITE" id="PS50240">
    <property type="entry name" value="TRYPSIN_DOM"/>
    <property type="match status" value="1"/>
</dbReference>
<organism evidence="5 6">
    <name type="scientific">Pyrocoelia pectoralis</name>
    <dbReference type="NCBI Taxonomy" id="417401"/>
    <lineage>
        <taxon>Eukaryota</taxon>
        <taxon>Metazoa</taxon>
        <taxon>Ecdysozoa</taxon>
        <taxon>Arthropoda</taxon>
        <taxon>Hexapoda</taxon>
        <taxon>Insecta</taxon>
        <taxon>Pterygota</taxon>
        <taxon>Neoptera</taxon>
        <taxon>Endopterygota</taxon>
        <taxon>Coleoptera</taxon>
        <taxon>Polyphaga</taxon>
        <taxon>Elateriformia</taxon>
        <taxon>Elateroidea</taxon>
        <taxon>Lampyridae</taxon>
        <taxon>Lampyrinae</taxon>
        <taxon>Pyrocoelia</taxon>
    </lineage>
</organism>
<comment type="caution">
    <text evidence="5">The sequence shown here is derived from an EMBL/GenBank/DDBJ whole genome shotgun (WGS) entry which is preliminary data.</text>
</comment>
<dbReference type="GO" id="GO:0004252">
    <property type="term" value="F:serine-type endopeptidase activity"/>
    <property type="evidence" value="ECO:0007669"/>
    <property type="project" value="InterPro"/>
</dbReference>
<dbReference type="InterPro" id="IPR051487">
    <property type="entry name" value="Ser/Thr_Proteases_Immune/Dev"/>
</dbReference>
<dbReference type="Pfam" id="PF00089">
    <property type="entry name" value="Trypsin"/>
    <property type="match status" value="1"/>
</dbReference>
<dbReference type="InterPro" id="IPR001314">
    <property type="entry name" value="Peptidase_S1A"/>
</dbReference>
<name>A0AAN7VKP7_9COLE</name>
<proteinExistence type="inferred from homology"/>
<evidence type="ECO:0000313" key="5">
    <source>
        <dbReference type="EMBL" id="KAK5650382.1"/>
    </source>
</evidence>
<feature type="chain" id="PRO_5042871672" description="Peptidase S1 domain-containing protein" evidence="3">
    <location>
        <begin position="22"/>
        <end position="297"/>
    </location>
</feature>